<sequence length="81" mass="8926">MGCGGRCSVVVARLPLGASERASEVRLATLEWGKSITCCCHLNALRHFPRPQPKAGIPERSTSENARALAWIWRIVVKQKV</sequence>
<protein>
    <submittedName>
        <fullName evidence="1">Secreted protein</fullName>
    </submittedName>
</protein>
<organism evidence="1">
    <name type="scientific">Mesocestoides corti</name>
    <name type="common">Flatworm</name>
    <dbReference type="NCBI Taxonomy" id="53468"/>
    <lineage>
        <taxon>Eukaryota</taxon>
        <taxon>Metazoa</taxon>
        <taxon>Spiralia</taxon>
        <taxon>Lophotrochozoa</taxon>
        <taxon>Platyhelminthes</taxon>
        <taxon>Cestoda</taxon>
        <taxon>Eucestoda</taxon>
        <taxon>Cyclophyllidea</taxon>
        <taxon>Mesocestoididae</taxon>
        <taxon>Mesocestoides</taxon>
    </lineage>
</organism>
<name>A0A5K3FH08_MESCO</name>
<proteinExistence type="predicted"/>
<dbReference type="AlphaFoldDB" id="A0A5K3FH08"/>
<dbReference type="WBParaSite" id="MCU_008105-RA">
    <property type="protein sequence ID" value="MCU_008105-RA"/>
    <property type="gene ID" value="MCU_008105"/>
</dbReference>
<accession>A0A5K3FH08</accession>
<reference evidence="1" key="1">
    <citation type="submission" date="2019-11" db="UniProtKB">
        <authorList>
            <consortium name="WormBaseParasite"/>
        </authorList>
    </citation>
    <scope>IDENTIFICATION</scope>
</reference>
<evidence type="ECO:0000313" key="1">
    <source>
        <dbReference type="WBParaSite" id="MCU_008105-RA"/>
    </source>
</evidence>